<evidence type="ECO:0000313" key="6">
    <source>
        <dbReference type="Proteomes" id="UP001152798"/>
    </source>
</evidence>
<accession>A0A9P0E005</accession>
<evidence type="ECO:0000313" key="5">
    <source>
        <dbReference type="EMBL" id="CAH1388445.1"/>
    </source>
</evidence>
<feature type="compositionally biased region" description="Polar residues" evidence="3">
    <location>
        <begin position="472"/>
        <end position="488"/>
    </location>
</feature>
<dbReference type="GO" id="GO:0071011">
    <property type="term" value="C:precatalytic spliceosome"/>
    <property type="evidence" value="ECO:0007669"/>
    <property type="project" value="TreeGrafter"/>
</dbReference>
<dbReference type="PANTHER" id="PTHR46589">
    <property type="entry name" value="APOPTOTIC CHROMATIN CONDENSATION INDUCER IN THE NUCLEUS"/>
    <property type="match status" value="1"/>
</dbReference>
<dbReference type="InterPro" id="IPR035979">
    <property type="entry name" value="RBD_domain_sf"/>
</dbReference>
<dbReference type="EMBL" id="OV725077">
    <property type="protein sequence ID" value="CAH1388445.1"/>
    <property type="molecule type" value="Genomic_DNA"/>
</dbReference>
<feature type="domain" description="RRM" evidence="4">
    <location>
        <begin position="811"/>
        <end position="888"/>
    </location>
</feature>
<evidence type="ECO:0000256" key="2">
    <source>
        <dbReference type="PROSITE-ProRule" id="PRU00176"/>
    </source>
</evidence>
<feature type="region of interest" description="Disordered" evidence="3">
    <location>
        <begin position="318"/>
        <end position="681"/>
    </location>
</feature>
<feature type="compositionally biased region" description="Polar residues" evidence="3">
    <location>
        <begin position="208"/>
        <end position="233"/>
    </location>
</feature>
<dbReference type="Gene3D" id="3.30.70.330">
    <property type="match status" value="1"/>
</dbReference>
<sequence length="1065" mass="119579">MSGRPYHESLEGVVVSLNTQQYRTMVRKSERNKAQGTPEKFIPERTRKSTRQALRRKKKSSSESEGEPEVVVDKEIKEVGELSESKLQTEPEGPEAKEDSARSRRSVRRHPAALQSDKEPNRPEQNNEWEEDPSFWHSEGPAPVETTSELKVSGDGGITWKIQSSNGSGGEIQKLKICRQRVTESNDSSSPTKEASPRRRKSTRSSKNLDTPNDSTESLEINNEVSEGKTTPETPVIPGLENDEDTKVNNDNQTESVPEEQPVNDIEIPQTSLGDDASPDAENPSKETPECNNVEPVVENTGSSEEAVTVCDVQKMDVDNDDNKCQSDLLVVNQPQESKLTDESSEKSTAESEQPINVEKEVERTSQEITKPDEEMVTEEQSSAVISEENTVLDNEESSPAGNKESTPADNKESTPADNKEITPADNKESAPADSRESTVVDKEESSAMDIKESPSMDKEESPAMDKEENNIVDNEVSTASTDEGNTTVDKEGSVTLENEGDTVLNKENSSAEVNNESDKEGNIPDVSNAGESNVQESLTQPEETSEKETPMISENSDENKEETKPVEMDEVKLPEKSSEETDSDEVRKKLNERAARFSKDLNDSKKKDESINAEPKSPREEGELTPVLETKKSKHTTIVINRPKEITSQPTKLKRNTDDLPPSERKRRLVLKPKPKDKEEDQFNISSQSLMLLVPEVKTITPEQVASFPLDDEDLSKFEMEQPSEMNNKKKINLKTKDIVEVRVQNENRQVVKKKQIVIDATNELDELKAVGPKLPLQENHRVVRKISLLNEDVKKARRSPSPSGKPATEVLFITNLVRPFTIPQLRELLARTGTIAPNGFYIDKIKSKCYVKYTDIEMAVETRHALNGVRWPVNNPKMLKVEFATSEDMSLVQKLAEDEVTVKKPEAAEPVTAAAAGWLSEQAALKPQRRVTTAVREWDMGKVGMGATEEKRQVEEWPVKAEPPEVKRRAASPVETKYEPPARKIKKRDNDAPARLLDDLFRKTKATPCIYWLPLTAAQIAVKEEMRRQHMAEHERRLAELRKSDHSRRDKDREKSRDSRRKK</sequence>
<dbReference type="PROSITE" id="PS50102">
    <property type="entry name" value="RRM"/>
    <property type="match status" value="1"/>
</dbReference>
<evidence type="ECO:0000256" key="1">
    <source>
        <dbReference type="ARBA" id="ARBA00022884"/>
    </source>
</evidence>
<dbReference type="InterPro" id="IPR034257">
    <property type="entry name" value="Acinus_RRM"/>
</dbReference>
<dbReference type="Proteomes" id="UP001152798">
    <property type="component" value="Chromosome 1"/>
</dbReference>
<dbReference type="PANTHER" id="PTHR46589:SF1">
    <property type="entry name" value="APOPTOTIC CHROMATIN CONDENSATION INDUCER IN THE NUCLEUS"/>
    <property type="match status" value="1"/>
</dbReference>
<dbReference type="Pfam" id="PF16294">
    <property type="entry name" value="RSB_motif"/>
    <property type="match status" value="1"/>
</dbReference>
<dbReference type="SUPFAM" id="SSF54928">
    <property type="entry name" value="RNA-binding domain, RBD"/>
    <property type="match status" value="1"/>
</dbReference>
<feature type="compositionally biased region" description="Basic and acidic residues" evidence="3">
    <location>
        <begin position="1029"/>
        <end position="1059"/>
    </location>
</feature>
<dbReference type="InterPro" id="IPR000504">
    <property type="entry name" value="RRM_dom"/>
</dbReference>
<feature type="region of interest" description="Disordered" evidence="3">
    <location>
        <begin position="1029"/>
        <end position="1065"/>
    </location>
</feature>
<feature type="compositionally biased region" description="Basic and acidic residues" evidence="3">
    <location>
        <begin position="339"/>
        <end position="350"/>
    </location>
</feature>
<proteinExistence type="predicted"/>
<feature type="compositionally biased region" description="Polar residues" evidence="3">
    <location>
        <begin position="530"/>
        <end position="543"/>
    </location>
</feature>
<dbReference type="CDD" id="cd12432">
    <property type="entry name" value="RRM_ACINU"/>
    <property type="match status" value="1"/>
</dbReference>
<dbReference type="GO" id="GO:0008380">
    <property type="term" value="P:RNA splicing"/>
    <property type="evidence" value="ECO:0007669"/>
    <property type="project" value="TreeGrafter"/>
</dbReference>
<dbReference type="InterPro" id="IPR052793">
    <property type="entry name" value="EJC-associated_protein"/>
</dbReference>
<dbReference type="GO" id="GO:0061574">
    <property type="term" value="C:ASAP complex"/>
    <property type="evidence" value="ECO:0007669"/>
    <property type="project" value="TreeGrafter"/>
</dbReference>
<evidence type="ECO:0000256" key="3">
    <source>
        <dbReference type="SAM" id="MobiDB-lite"/>
    </source>
</evidence>
<dbReference type="InterPro" id="IPR012677">
    <property type="entry name" value="Nucleotide-bd_a/b_plait_sf"/>
</dbReference>
<feature type="compositionally biased region" description="Basic and acidic residues" evidence="3">
    <location>
        <begin position="978"/>
        <end position="992"/>
    </location>
</feature>
<feature type="compositionally biased region" description="Basic and acidic residues" evidence="3">
    <location>
        <begin position="656"/>
        <end position="665"/>
    </location>
</feature>
<feature type="compositionally biased region" description="Basic and acidic residues" evidence="3">
    <location>
        <begin position="410"/>
        <end position="470"/>
    </location>
</feature>
<feature type="compositionally biased region" description="Polar residues" evidence="3">
    <location>
        <begin position="379"/>
        <end position="409"/>
    </location>
</feature>
<protein>
    <recommendedName>
        <fullName evidence="4">RRM domain-containing protein</fullName>
    </recommendedName>
</protein>
<organism evidence="5 6">
    <name type="scientific">Nezara viridula</name>
    <name type="common">Southern green stink bug</name>
    <name type="synonym">Cimex viridulus</name>
    <dbReference type="NCBI Taxonomy" id="85310"/>
    <lineage>
        <taxon>Eukaryota</taxon>
        <taxon>Metazoa</taxon>
        <taxon>Ecdysozoa</taxon>
        <taxon>Arthropoda</taxon>
        <taxon>Hexapoda</taxon>
        <taxon>Insecta</taxon>
        <taxon>Pterygota</taxon>
        <taxon>Neoptera</taxon>
        <taxon>Paraneoptera</taxon>
        <taxon>Hemiptera</taxon>
        <taxon>Heteroptera</taxon>
        <taxon>Panheteroptera</taxon>
        <taxon>Pentatomomorpha</taxon>
        <taxon>Pentatomoidea</taxon>
        <taxon>Pentatomidae</taxon>
        <taxon>Pentatominae</taxon>
        <taxon>Nezara</taxon>
    </lineage>
</organism>
<keyword evidence="1 2" id="KW-0694">RNA-binding</keyword>
<dbReference type="AlphaFoldDB" id="A0A9P0E005"/>
<feature type="compositionally biased region" description="Polar residues" evidence="3">
    <location>
        <begin position="183"/>
        <end position="193"/>
    </location>
</feature>
<feature type="compositionally biased region" description="Polar residues" evidence="3">
    <location>
        <begin position="506"/>
        <end position="515"/>
    </location>
</feature>
<gene>
    <name evidence="5" type="ORF">NEZAVI_LOCUS67</name>
</gene>
<dbReference type="GO" id="GO:0003723">
    <property type="term" value="F:RNA binding"/>
    <property type="evidence" value="ECO:0007669"/>
    <property type="project" value="UniProtKB-UniRule"/>
</dbReference>
<dbReference type="InterPro" id="IPR032552">
    <property type="entry name" value="RSB_motif"/>
</dbReference>
<feature type="compositionally biased region" description="Basic and acidic residues" evidence="3">
    <location>
        <begin position="71"/>
        <end position="102"/>
    </location>
</feature>
<feature type="region of interest" description="Disordered" evidence="3">
    <location>
        <begin position="964"/>
        <end position="992"/>
    </location>
</feature>
<feature type="region of interest" description="Disordered" evidence="3">
    <location>
        <begin position="25"/>
        <end position="306"/>
    </location>
</feature>
<feature type="compositionally biased region" description="Basic and acidic residues" evidence="3">
    <location>
        <begin position="558"/>
        <end position="623"/>
    </location>
</feature>
<feature type="compositionally biased region" description="Basic residues" evidence="3">
    <location>
        <begin position="48"/>
        <end position="59"/>
    </location>
</feature>
<reference evidence="5" key="1">
    <citation type="submission" date="2022-01" db="EMBL/GenBank/DDBJ databases">
        <authorList>
            <person name="King R."/>
        </authorList>
    </citation>
    <scope>NUCLEOTIDE SEQUENCE</scope>
</reference>
<dbReference type="OrthoDB" id="5348404at2759"/>
<evidence type="ECO:0000259" key="4">
    <source>
        <dbReference type="PROSITE" id="PS50102"/>
    </source>
</evidence>
<feature type="compositionally biased region" description="Basic and acidic residues" evidence="3">
    <location>
        <begin position="358"/>
        <end position="374"/>
    </location>
</feature>
<name>A0A9P0E005_NEZVI</name>
<keyword evidence="6" id="KW-1185">Reference proteome</keyword>